<keyword evidence="1" id="KW-0472">Membrane</keyword>
<dbReference type="InterPro" id="IPR012910">
    <property type="entry name" value="Plug_dom"/>
</dbReference>
<evidence type="ECO:0000313" key="4">
    <source>
        <dbReference type="EMBL" id="APS00664.1"/>
    </source>
</evidence>
<dbReference type="RefSeq" id="WP_075277333.1">
    <property type="nucleotide sequence ID" value="NZ_CP016908.1"/>
</dbReference>
<evidence type="ECO:0000259" key="3">
    <source>
        <dbReference type="Pfam" id="PF07715"/>
    </source>
</evidence>
<dbReference type="STRING" id="1882918.BCY86_08245"/>
<dbReference type="InterPro" id="IPR039426">
    <property type="entry name" value="TonB-dep_rcpt-like"/>
</dbReference>
<comment type="subcellular location">
    <subcellularLocation>
        <location evidence="1">Cell outer membrane</location>
        <topology evidence="1">Multi-pass membrane protein</topology>
    </subcellularLocation>
</comment>
<dbReference type="SUPFAM" id="SSF56935">
    <property type="entry name" value="Porins"/>
    <property type="match status" value="1"/>
</dbReference>
<keyword evidence="1" id="KW-0813">Transport</keyword>
<name>A0A1L6MYN4_9BACT</name>
<evidence type="ECO:0000256" key="1">
    <source>
        <dbReference type="PROSITE-ProRule" id="PRU01360"/>
    </source>
</evidence>
<sequence length="93" mass="9924">MRSAHPPQSASSIQQDRDLLSATPPLTASELLLTASGLFLTQHSGEGKAQQIFLRGFDAEHGQDLELRVGGAPVNEVSNIHGQGYTDSLIRDA</sequence>
<keyword evidence="5" id="KW-1185">Reference proteome</keyword>
<keyword evidence="1" id="KW-1134">Transmembrane beta strand</keyword>
<feature type="domain" description="TonB-dependent receptor plug" evidence="3">
    <location>
        <begin position="10"/>
        <end position="84"/>
    </location>
</feature>
<feature type="compositionally biased region" description="Polar residues" evidence="2">
    <location>
        <begin position="1"/>
        <end position="14"/>
    </location>
</feature>
<dbReference type="KEGG" id="pabo:BCY86_08245"/>
<gene>
    <name evidence="4" type="ORF">BCY86_08245</name>
</gene>
<dbReference type="PROSITE" id="PS52016">
    <property type="entry name" value="TONB_DEPENDENT_REC_3"/>
    <property type="match status" value="1"/>
</dbReference>
<comment type="similarity">
    <text evidence="1">Belongs to the TonB-dependent receptor family.</text>
</comment>
<dbReference type="EMBL" id="CP016908">
    <property type="protein sequence ID" value="APS00664.1"/>
    <property type="molecule type" value="Genomic_DNA"/>
</dbReference>
<dbReference type="Pfam" id="PF07715">
    <property type="entry name" value="Plug"/>
    <property type="match status" value="1"/>
</dbReference>
<evidence type="ECO:0000313" key="5">
    <source>
        <dbReference type="Proteomes" id="UP000185544"/>
    </source>
</evidence>
<evidence type="ECO:0000256" key="2">
    <source>
        <dbReference type="SAM" id="MobiDB-lite"/>
    </source>
</evidence>
<feature type="region of interest" description="Disordered" evidence="2">
    <location>
        <begin position="1"/>
        <end position="21"/>
    </location>
</feature>
<reference evidence="4 5" key="1">
    <citation type="submission" date="2016-08" db="EMBL/GenBank/DDBJ databases">
        <title>Identification and validation of antigenic proteins from Pajaroellobacter abortibovis using de-novo genome sequence assembly and reverse vaccinology.</title>
        <authorList>
            <person name="Welly B.T."/>
            <person name="Miller M.R."/>
            <person name="Stott J.L."/>
            <person name="Blanchard M.T."/>
            <person name="Islas-Trejo A.D."/>
            <person name="O'Rourke S.M."/>
            <person name="Young A.E."/>
            <person name="Medrano J.F."/>
            <person name="Van Eenennaam A.L."/>
        </authorList>
    </citation>
    <scope>NUCLEOTIDE SEQUENCE [LARGE SCALE GENOMIC DNA]</scope>
    <source>
        <strain evidence="4 5">BTF92-0548A/99-0131</strain>
    </source>
</reference>
<dbReference type="AlphaFoldDB" id="A0A1L6MYN4"/>
<accession>A0A1L6MYN4</accession>
<proteinExistence type="inferred from homology"/>
<protein>
    <recommendedName>
        <fullName evidence="3">TonB-dependent receptor plug domain-containing protein</fullName>
    </recommendedName>
</protein>
<keyword evidence="1" id="KW-0998">Cell outer membrane</keyword>
<organism evidence="4 5">
    <name type="scientific">Pajaroellobacter abortibovis</name>
    <dbReference type="NCBI Taxonomy" id="1882918"/>
    <lineage>
        <taxon>Bacteria</taxon>
        <taxon>Pseudomonadati</taxon>
        <taxon>Myxococcota</taxon>
        <taxon>Polyangia</taxon>
        <taxon>Polyangiales</taxon>
        <taxon>Polyangiaceae</taxon>
    </lineage>
</organism>
<keyword evidence="1" id="KW-0812">Transmembrane</keyword>
<dbReference type="Proteomes" id="UP000185544">
    <property type="component" value="Chromosome"/>
</dbReference>
<dbReference type="GO" id="GO:0009279">
    <property type="term" value="C:cell outer membrane"/>
    <property type="evidence" value="ECO:0007669"/>
    <property type="project" value="UniProtKB-SubCell"/>
</dbReference>